<dbReference type="OrthoDB" id="495728at2"/>
<name>A0A562Q0Z3_9BURK</name>
<dbReference type="AlphaFoldDB" id="A0A562Q0Z3"/>
<reference evidence="5 6" key="1">
    <citation type="journal article" date="2015" name="Stand. Genomic Sci.">
        <title>Genomic Encyclopedia of Bacterial and Archaeal Type Strains, Phase III: the genomes of soil and plant-associated and newly described type strains.</title>
        <authorList>
            <person name="Whitman W.B."/>
            <person name="Woyke T."/>
            <person name="Klenk H.P."/>
            <person name="Zhou Y."/>
            <person name="Lilburn T.G."/>
            <person name="Beck B.J."/>
            <person name="De Vos P."/>
            <person name="Vandamme P."/>
            <person name="Eisen J.A."/>
            <person name="Garrity G."/>
            <person name="Hugenholtz P."/>
            <person name="Kyrpides N.C."/>
        </authorList>
    </citation>
    <scope>NUCLEOTIDE SEQUENCE [LARGE SCALE GENOMIC DNA]</scope>
    <source>
        <strain evidence="5 6">CGMCC 1.10685</strain>
    </source>
</reference>
<feature type="domain" description="Aerobactin siderophore biosynthesis IucA/IucC-like C-terminal" evidence="3">
    <location>
        <begin position="429"/>
        <end position="599"/>
    </location>
</feature>
<dbReference type="Proteomes" id="UP000437862">
    <property type="component" value="Chromosome"/>
</dbReference>
<evidence type="ECO:0000313" key="4">
    <source>
        <dbReference type="EMBL" id="QGZ38144.1"/>
    </source>
</evidence>
<proteinExistence type="predicted"/>
<dbReference type="GO" id="GO:0016881">
    <property type="term" value="F:acid-amino acid ligase activity"/>
    <property type="evidence" value="ECO:0007669"/>
    <property type="project" value="UniProtKB-ARBA"/>
</dbReference>
<evidence type="ECO:0000259" key="3">
    <source>
        <dbReference type="Pfam" id="PF06276"/>
    </source>
</evidence>
<evidence type="ECO:0000313" key="5">
    <source>
        <dbReference type="EMBL" id="TWI50337.1"/>
    </source>
</evidence>
<dbReference type="GO" id="GO:0019290">
    <property type="term" value="P:siderophore biosynthetic process"/>
    <property type="evidence" value="ECO:0007669"/>
    <property type="project" value="InterPro"/>
</dbReference>
<dbReference type="InterPro" id="IPR007310">
    <property type="entry name" value="Aerobactin_biosyn_IucA/IucC_N"/>
</dbReference>
<reference evidence="4 7" key="3">
    <citation type="submission" date="2019-12" db="EMBL/GenBank/DDBJ databases">
        <title>Draft Genome Sequences of Six Type Strains of the Genus Massilia.</title>
        <authorList>
            <person name="Miess H."/>
            <person name="Frediansyah A."/>
            <person name="Goeker M."/>
            <person name="Gross H."/>
        </authorList>
    </citation>
    <scope>NUCLEOTIDE SEQUENCE [LARGE SCALE GENOMIC DNA]</scope>
    <source>
        <strain evidence="4 7">DSM 26639</strain>
    </source>
</reference>
<gene>
    <name evidence="4" type="ORF">GO485_03160</name>
    <name evidence="5" type="ORF">IP92_01566</name>
</gene>
<reference evidence="5" key="2">
    <citation type="submission" date="2019-07" db="EMBL/GenBank/DDBJ databases">
        <authorList>
            <person name="Whitman W."/>
            <person name="Huntemann M."/>
            <person name="Clum A."/>
            <person name="Pillay M."/>
            <person name="Palaniappan K."/>
            <person name="Varghese N."/>
            <person name="Mikhailova N."/>
            <person name="Stamatis D."/>
            <person name="Reddy T."/>
            <person name="Daum C."/>
            <person name="Shapiro N."/>
            <person name="Ivanova N."/>
            <person name="Kyrpides N."/>
            <person name="Woyke T."/>
        </authorList>
    </citation>
    <scope>NUCLEOTIDE SEQUENCE</scope>
    <source>
        <strain evidence="5">CGMCC 1.10685</strain>
    </source>
</reference>
<keyword evidence="7" id="KW-1185">Reference proteome</keyword>
<dbReference type="Pfam" id="PF04183">
    <property type="entry name" value="IucA_IucC"/>
    <property type="match status" value="1"/>
</dbReference>
<dbReference type="RefSeq" id="WP_145873947.1">
    <property type="nucleotide sequence ID" value="NZ_CP046904.1"/>
</dbReference>
<dbReference type="EMBL" id="VLKW01000002">
    <property type="protein sequence ID" value="TWI50337.1"/>
    <property type="molecule type" value="Genomic_DNA"/>
</dbReference>
<organism evidence="5 6">
    <name type="scientific">Pseudoduganella flava</name>
    <dbReference type="NCBI Taxonomy" id="871742"/>
    <lineage>
        <taxon>Bacteria</taxon>
        <taxon>Pseudomonadati</taxon>
        <taxon>Pseudomonadota</taxon>
        <taxon>Betaproteobacteria</taxon>
        <taxon>Burkholderiales</taxon>
        <taxon>Oxalobacteraceae</taxon>
        <taxon>Telluria group</taxon>
        <taxon>Pseudoduganella</taxon>
    </lineage>
</organism>
<evidence type="ECO:0000256" key="1">
    <source>
        <dbReference type="ARBA" id="ARBA00004924"/>
    </source>
</evidence>
<dbReference type="InterPro" id="IPR037455">
    <property type="entry name" value="LucA/IucC-like"/>
</dbReference>
<sequence length="617" mass="69401">MNILEAKQIEDQAKDARDTWTTAWLAALQSPRYRQVEQRVVRQLLQALIYEGVVPCEYARAGQFLVEGSDPQGRAVQYRCPGEMKTSFGLVKLDRGPVLRAARDEDARPATLADVCAEVLGRLPPSDRLAAFIDELEQTLAKDLQAHSQPAGASGPAAQRAYDELEGDIMDAHLYHPSYKSRIGFSLDDNRRYGPEFKQPLALHWLAVHQRAARMNHSTRLDYRQLIQAELGDAEYARFAALLAQQGKDIGEYLLLPVHPWQWQQRIATLFHAELADGSVVWLGTGSDSYRPQQSIRTLANHSAPEKAYVKLSLSITNTSTSRILAAHTVMNGPIVTDWLHRLIGSDPTARELDFVILGEVLGVSFNYDTLPEPRKARAYGTLGAIWRESLHGYLRDGEAAVPFNGLCHVDDTGNPLIAPWIERHGVHAWTERLLHVAVTPIIHMLFAHGIGMESHAQNIVLIHQDGWPARIALKDFHDGVRYSPAHLAQPELAPNLVPVPATHARINRNSFILTDDLDAVRDFSCDAFFFICMAETAIFLARHHGLPETEFWAMTAKLIRQYQQRHPQHAERYAAFDVFAPTFQVEELTKRRLLGDAEPRFRQVPNPLHAFRDVAC</sequence>
<dbReference type="Pfam" id="PF06276">
    <property type="entry name" value="FhuF"/>
    <property type="match status" value="1"/>
</dbReference>
<protein>
    <submittedName>
        <fullName evidence="4">IucA/IucC family siderophore biosynthesis protein</fullName>
    </submittedName>
    <submittedName>
        <fullName evidence="5">Siderophore synthetase component</fullName>
    </submittedName>
</protein>
<evidence type="ECO:0000313" key="7">
    <source>
        <dbReference type="Proteomes" id="UP000437862"/>
    </source>
</evidence>
<dbReference type="Proteomes" id="UP000315112">
    <property type="component" value="Unassembled WGS sequence"/>
</dbReference>
<accession>A0A562Q0Z3</accession>
<comment type="pathway">
    <text evidence="1">Siderophore biosynthesis.</text>
</comment>
<dbReference type="Gene3D" id="1.10.510.40">
    <property type="match status" value="1"/>
</dbReference>
<dbReference type="EMBL" id="CP046904">
    <property type="protein sequence ID" value="QGZ38144.1"/>
    <property type="molecule type" value="Genomic_DNA"/>
</dbReference>
<evidence type="ECO:0000313" key="6">
    <source>
        <dbReference type="Proteomes" id="UP000315112"/>
    </source>
</evidence>
<dbReference type="Gene3D" id="3.30.310.280">
    <property type="match status" value="1"/>
</dbReference>
<evidence type="ECO:0000259" key="2">
    <source>
        <dbReference type="Pfam" id="PF04183"/>
    </source>
</evidence>
<dbReference type="PANTHER" id="PTHR34384">
    <property type="entry name" value="L-2,3-DIAMINOPROPANOATE--CITRATE LIGASE"/>
    <property type="match status" value="1"/>
</dbReference>
<dbReference type="InterPro" id="IPR022770">
    <property type="entry name" value="IucA/IucC-like_C"/>
</dbReference>
<feature type="domain" description="Aerobactin siderophore biosynthesis IucA/IucC N-terminal" evidence="2">
    <location>
        <begin position="162"/>
        <end position="409"/>
    </location>
</feature>
<dbReference type="Gene3D" id="6.10.250.3370">
    <property type="match status" value="1"/>
</dbReference>
<dbReference type="PANTHER" id="PTHR34384:SF6">
    <property type="entry name" value="STAPHYLOFERRIN B SYNTHASE"/>
    <property type="match status" value="1"/>
</dbReference>